<sequence length="80" mass="8910">MSEEASLSTSATHCLWLPPQRVKDLEEFIQGFYKSLPQIIIVCMNFLEGDIEKIALTRPQVEMADVPNGYPPNLMDGANG</sequence>
<organism evidence="1 2">
    <name type="scientific">Artemisia annua</name>
    <name type="common">Sweet wormwood</name>
    <dbReference type="NCBI Taxonomy" id="35608"/>
    <lineage>
        <taxon>Eukaryota</taxon>
        <taxon>Viridiplantae</taxon>
        <taxon>Streptophyta</taxon>
        <taxon>Embryophyta</taxon>
        <taxon>Tracheophyta</taxon>
        <taxon>Spermatophyta</taxon>
        <taxon>Magnoliopsida</taxon>
        <taxon>eudicotyledons</taxon>
        <taxon>Gunneridae</taxon>
        <taxon>Pentapetalae</taxon>
        <taxon>asterids</taxon>
        <taxon>campanulids</taxon>
        <taxon>Asterales</taxon>
        <taxon>Asteraceae</taxon>
        <taxon>Asteroideae</taxon>
        <taxon>Anthemideae</taxon>
        <taxon>Artemisiinae</taxon>
        <taxon>Artemisia</taxon>
    </lineage>
</organism>
<gene>
    <name evidence="1" type="ORF">CTI12_AA239760</name>
</gene>
<dbReference type="AlphaFoldDB" id="A0A2U1NQE3"/>
<dbReference type="Proteomes" id="UP000245207">
    <property type="component" value="Unassembled WGS sequence"/>
</dbReference>
<name>A0A2U1NQE3_ARTAN</name>
<evidence type="ECO:0000313" key="1">
    <source>
        <dbReference type="EMBL" id="PWA75722.1"/>
    </source>
</evidence>
<dbReference type="EMBL" id="PKPP01002364">
    <property type="protein sequence ID" value="PWA75722.1"/>
    <property type="molecule type" value="Genomic_DNA"/>
</dbReference>
<reference evidence="1 2" key="1">
    <citation type="journal article" date="2018" name="Mol. Plant">
        <title>The genome of Artemisia annua provides insight into the evolution of Asteraceae family and artemisinin biosynthesis.</title>
        <authorList>
            <person name="Shen Q."/>
            <person name="Zhang L."/>
            <person name="Liao Z."/>
            <person name="Wang S."/>
            <person name="Yan T."/>
            <person name="Shi P."/>
            <person name="Liu M."/>
            <person name="Fu X."/>
            <person name="Pan Q."/>
            <person name="Wang Y."/>
            <person name="Lv Z."/>
            <person name="Lu X."/>
            <person name="Zhang F."/>
            <person name="Jiang W."/>
            <person name="Ma Y."/>
            <person name="Chen M."/>
            <person name="Hao X."/>
            <person name="Li L."/>
            <person name="Tang Y."/>
            <person name="Lv G."/>
            <person name="Zhou Y."/>
            <person name="Sun X."/>
            <person name="Brodelius P.E."/>
            <person name="Rose J.K.C."/>
            <person name="Tang K."/>
        </authorList>
    </citation>
    <scope>NUCLEOTIDE SEQUENCE [LARGE SCALE GENOMIC DNA]</scope>
    <source>
        <strain evidence="2">cv. Huhao1</strain>
        <tissue evidence="1">Leaf</tissue>
    </source>
</reference>
<keyword evidence="2" id="KW-1185">Reference proteome</keyword>
<accession>A0A2U1NQE3</accession>
<comment type="caution">
    <text evidence="1">The sequence shown here is derived from an EMBL/GenBank/DDBJ whole genome shotgun (WGS) entry which is preliminary data.</text>
</comment>
<evidence type="ECO:0000313" key="2">
    <source>
        <dbReference type="Proteomes" id="UP000245207"/>
    </source>
</evidence>
<protein>
    <submittedName>
        <fullName evidence="1">Uncharacterized protein</fullName>
    </submittedName>
</protein>
<proteinExistence type="predicted"/>